<dbReference type="Proteomes" id="UP000827872">
    <property type="component" value="Linkage Group LG03"/>
</dbReference>
<keyword evidence="2" id="KW-1185">Reference proteome</keyword>
<comment type="caution">
    <text evidence="1">The sequence shown here is derived from an EMBL/GenBank/DDBJ whole genome shotgun (WGS) entry which is preliminary data.</text>
</comment>
<name>A0ACB8EJI0_9SAUR</name>
<gene>
    <name evidence="1" type="ORF">K3G42_025054</name>
</gene>
<protein>
    <submittedName>
        <fullName evidence="1">Uncharacterized protein</fullName>
    </submittedName>
</protein>
<organism evidence="1 2">
    <name type="scientific">Sphaerodactylus townsendi</name>
    <dbReference type="NCBI Taxonomy" id="933632"/>
    <lineage>
        <taxon>Eukaryota</taxon>
        <taxon>Metazoa</taxon>
        <taxon>Chordata</taxon>
        <taxon>Craniata</taxon>
        <taxon>Vertebrata</taxon>
        <taxon>Euteleostomi</taxon>
        <taxon>Lepidosauria</taxon>
        <taxon>Squamata</taxon>
        <taxon>Bifurcata</taxon>
        <taxon>Gekkota</taxon>
        <taxon>Sphaerodactylidae</taxon>
        <taxon>Sphaerodactylus</taxon>
    </lineage>
</organism>
<evidence type="ECO:0000313" key="1">
    <source>
        <dbReference type="EMBL" id="KAH7992616.1"/>
    </source>
</evidence>
<accession>A0ACB8EJI0</accession>
<evidence type="ECO:0000313" key="2">
    <source>
        <dbReference type="Proteomes" id="UP000827872"/>
    </source>
</evidence>
<sequence length="112" mass="11788">MPPTEEIWVENKTPDGKVYYYNARTRESAWTKPDGVKVIQQSELTPMLAAQAQAQAQAVGSTTPTTSSPASAVSPSTSSSSQTSTTSTTTTATSVSQTVSRSVEKGKGLIDM</sequence>
<dbReference type="EMBL" id="CM037616">
    <property type="protein sequence ID" value="KAH7992616.1"/>
    <property type="molecule type" value="Genomic_DNA"/>
</dbReference>
<proteinExistence type="predicted"/>
<reference evidence="1" key="1">
    <citation type="submission" date="2021-08" db="EMBL/GenBank/DDBJ databases">
        <title>The first chromosome-level gecko genome reveals the dynamic sex chromosomes of Neotropical dwarf geckos (Sphaerodactylidae: Sphaerodactylus).</title>
        <authorList>
            <person name="Pinto B.J."/>
            <person name="Keating S.E."/>
            <person name="Gamble T."/>
        </authorList>
    </citation>
    <scope>NUCLEOTIDE SEQUENCE</scope>
    <source>
        <strain evidence="1">TG3544</strain>
    </source>
</reference>